<name>A0A4Y2VE62_ARAVE</name>
<gene>
    <name evidence="1" type="ORF">AVEN_151679_1</name>
</gene>
<comment type="caution">
    <text evidence="1">The sequence shown here is derived from an EMBL/GenBank/DDBJ whole genome shotgun (WGS) entry which is preliminary data.</text>
</comment>
<feature type="non-terminal residue" evidence="1">
    <location>
        <position position="1"/>
    </location>
</feature>
<dbReference type="AlphaFoldDB" id="A0A4Y2VE62"/>
<proteinExistence type="predicted"/>
<protein>
    <submittedName>
        <fullName evidence="1">Uncharacterized protein</fullName>
    </submittedName>
</protein>
<evidence type="ECO:0000313" key="2">
    <source>
        <dbReference type="Proteomes" id="UP000499080"/>
    </source>
</evidence>
<accession>A0A4Y2VE62</accession>
<dbReference type="EMBL" id="BGPR01045161">
    <property type="protein sequence ID" value="GBO22027.1"/>
    <property type="molecule type" value="Genomic_DNA"/>
</dbReference>
<dbReference type="Proteomes" id="UP000499080">
    <property type="component" value="Unassembled WGS sequence"/>
</dbReference>
<organism evidence="1 2">
    <name type="scientific">Araneus ventricosus</name>
    <name type="common">Orbweaver spider</name>
    <name type="synonym">Epeira ventricosa</name>
    <dbReference type="NCBI Taxonomy" id="182803"/>
    <lineage>
        <taxon>Eukaryota</taxon>
        <taxon>Metazoa</taxon>
        <taxon>Ecdysozoa</taxon>
        <taxon>Arthropoda</taxon>
        <taxon>Chelicerata</taxon>
        <taxon>Arachnida</taxon>
        <taxon>Araneae</taxon>
        <taxon>Araneomorphae</taxon>
        <taxon>Entelegynae</taxon>
        <taxon>Araneoidea</taxon>
        <taxon>Araneidae</taxon>
        <taxon>Araneus</taxon>
    </lineage>
</organism>
<reference evidence="1 2" key="1">
    <citation type="journal article" date="2019" name="Sci. Rep.">
        <title>Orb-weaving spider Araneus ventricosus genome elucidates the spidroin gene catalogue.</title>
        <authorList>
            <person name="Kono N."/>
            <person name="Nakamura H."/>
            <person name="Ohtoshi R."/>
            <person name="Moran D.A.P."/>
            <person name="Shinohara A."/>
            <person name="Yoshida Y."/>
            <person name="Fujiwara M."/>
            <person name="Mori M."/>
            <person name="Tomita M."/>
            <person name="Arakawa K."/>
        </authorList>
    </citation>
    <scope>NUCLEOTIDE SEQUENCE [LARGE SCALE GENOMIC DNA]</scope>
</reference>
<sequence length="57" mass="6164">IFCALGAQITTGKPVDLDMKESVASIWCFLCLAGLLRIGQLSFAQDGLGYPVLMDWS</sequence>
<keyword evidence="2" id="KW-1185">Reference proteome</keyword>
<evidence type="ECO:0000313" key="1">
    <source>
        <dbReference type="EMBL" id="GBO22027.1"/>
    </source>
</evidence>